<sequence>MPAAVPVAVLTAALLHAIWNALSHAAVDKAARTVMINLVYTVCGALIACWTPVPEARAWPFLIASALLQAVYQWLLLQAYRLGDFGQMYPIARGTSPWLVALASTLVLGAALPAGQALGVVVISLGLAGLALADGLPGRAQWPALAAALGTGVMIASYTVVDGTGVRDAGTVLGYIGWMFLLQGPVLPLLALARWRDRFGERIRVGWRTGVLGGVLSLAAYGLVVGAQAYGDLASIAALRETSIVIAAVIGVVVFRERMGRWRLVASAVVLGGIAVLELA</sequence>
<feature type="transmembrane region" description="Helical" evidence="2">
    <location>
        <begin position="233"/>
        <end position="255"/>
    </location>
</feature>
<evidence type="ECO:0000256" key="2">
    <source>
        <dbReference type="SAM" id="Phobius"/>
    </source>
</evidence>
<evidence type="ECO:0000313" key="6">
    <source>
        <dbReference type="Proteomes" id="UP001183607"/>
    </source>
</evidence>
<dbReference type="SUPFAM" id="SSF103481">
    <property type="entry name" value="Multidrug resistance efflux transporter EmrE"/>
    <property type="match status" value="2"/>
</dbReference>
<comment type="similarity">
    <text evidence="1">Belongs to the EamA transporter family.</text>
</comment>
<gene>
    <name evidence="5" type="ORF">RM574_16410</name>
</gene>
<proteinExistence type="inferred from homology"/>
<dbReference type="InterPro" id="IPR037185">
    <property type="entry name" value="EmrE-like"/>
</dbReference>
<feature type="domain" description="EamA" evidence="4">
    <location>
        <begin position="144"/>
        <end position="277"/>
    </location>
</feature>
<dbReference type="Gene3D" id="1.10.3730.20">
    <property type="match status" value="2"/>
</dbReference>
<evidence type="ECO:0000256" key="1">
    <source>
        <dbReference type="ARBA" id="ARBA00007362"/>
    </source>
</evidence>
<dbReference type="InterPro" id="IPR000620">
    <property type="entry name" value="EamA_dom"/>
</dbReference>
<feature type="transmembrane region" description="Helical" evidence="2">
    <location>
        <begin position="58"/>
        <end position="77"/>
    </location>
</feature>
<feature type="transmembrane region" description="Helical" evidence="2">
    <location>
        <begin position="142"/>
        <end position="160"/>
    </location>
</feature>
<keyword evidence="2" id="KW-1133">Transmembrane helix</keyword>
<feature type="chain" id="PRO_5044805642" evidence="3">
    <location>
        <begin position="26"/>
        <end position="280"/>
    </location>
</feature>
<organism evidence="5 6">
    <name type="scientific">Streptomyces evansiae</name>
    <dbReference type="NCBI Taxonomy" id="3075535"/>
    <lineage>
        <taxon>Bacteria</taxon>
        <taxon>Bacillati</taxon>
        <taxon>Actinomycetota</taxon>
        <taxon>Actinomycetes</taxon>
        <taxon>Kitasatosporales</taxon>
        <taxon>Streptomycetaceae</taxon>
        <taxon>Streptomyces</taxon>
    </lineage>
</organism>
<feature type="transmembrane region" description="Helical" evidence="2">
    <location>
        <begin position="172"/>
        <end position="193"/>
    </location>
</feature>
<dbReference type="EMBL" id="JAVRER010000023">
    <property type="protein sequence ID" value="MDT0417073.1"/>
    <property type="molecule type" value="Genomic_DNA"/>
</dbReference>
<protein>
    <submittedName>
        <fullName evidence="5">EamA family transporter</fullName>
    </submittedName>
</protein>
<dbReference type="Pfam" id="PF00892">
    <property type="entry name" value="EamA"/>
    <property type="match status" value="1"/>
</dbReference>
<dbReference type="AlphaFoldDB" id="A0ABD5E8T8"/>
<accession>A0ABD5E8T8</accession>
<feature type="signal peptide" evidence="3">
    <location>
        <begin position="1"/>
        <end position="25"/>
    </location>
</feature>
<evidence type="ECO:0000259" key="4">
    <source>
        <dbReference type="Pfam" id="PF00892"/>
    </source>
</evidence>
<reference evidence="6" key="1">
    <citation type="submission" date="2023-07" db="EMBL/GenBank/DDBJ databases">
        <title>30 novel species of actinomycetes from the DSMZ collection.</title>
        <authorList>
            <person name="Nouioui I."/>
        </authorList>
    </citation>
    <scope>NUCLEOTIDE SEQUENCE [LARGE SCALE GENOMIC DNA]</scope>
    <source>
        <strain evidence="6">DSM 41982</strain>
    </source>
</reference>
<keyword evidence="3" id="KW-0732">Signal</keyword>
<feature type="transmembrane region" description="Helical" evidence="2">
    <location>
        <begin position="33"/>
        <end position="51"/>
    </location>
</feature>
<dbReference type="Proteomes" id="UP001183607">
    <property type="component" value="Unassembled WGS sequence"/>
</dbReference>
<dbReference type="RefSeq" id="WP_007826060.1">
    <property type="nucleotide sequence ID" value="NZ_JAVRER010000023.1"/>
</dbReference>
<feature type="transmembrane region" description="Helical" evidence="2">
    <location>
        <begin position="262"/>
        <end position="279"/>
    </location>
</feature>
<keyword evidence="2" id="KW-0472">Membrane</keyword>
<evidence type="ECO:0000313" key="5">
    <source>
        <dbReference type="EMBL" id="MDT0417073.1"/>
    </source>
</evidence>
<feature type="transmembrane region" description="Helical" evidence="2">
    <location>
        <begin position="97"/>
        <end position="130"/>
    </location>
</feature>
<keyword evidence="2" id="KW-0812">Transmembrane</keyword>
<name>A0ABD5E8T8_9ACTN</name>
<feature type="transmembrane region" description="Helical" evidence="2">
    <location>
        <begin position="205"/>
        <end position="227"/>
    </location>
</feature>
<comment type="caution">
    <text evidence="5">The sequence shown here is derived from an EMBL/GenBank/DDBJ whole genome shotgun (WGS) entry which is preliminary data.</text>
</comment>
<evidence type="ECO:0000256" key="3">
    <source>
        <dbReference type="SAM" id="SignalP"/>
    </source>
</evidence>